<evidence type="ECO:0000313" key="1">
    <source>
        <dbReference type="EMBL" id="ODQ44515.1"/>
    </source>
</evidence>
<accession>A0A1E3NEF1</accession>
<protein>
    <submittedName>
        <fullName evidence="1">Uncharacterized protein</fullName>
    </submittedName>
</protein>
<gene>
    <name evidence="1" type="ORF">PICMEDRAFT_18404</name>
</gene>
<dbReference type="AlphaFoldDB" id="A0A1E3NEF1"/>
<organism evidence="1 2">
    <name type="scientific">Pichia membranifaciens NRRL Y-2026</name>
    <dbReference type="NCBI Taxonomy" id="763406"/>
    <lineage>
        <taxon>Eukaryota</taxon>
        <taxon>Fungi</taxon>
        <taxon>Dikarya</taxon>
        <taxon>Ascomycota</taxon>
        <taxon>Saccharomycotina</taxon>
        <taxon>Pichiomycetes</taxon>
        <taxon>Pichiales</taxon>
        <taxon>Pichiaceae</taxon>
        <taxon>Pichia</taxon>
    </lineage>
</organism>
<reference evidence="1 2" key="1">
    <citation type="journal article" date="2016" name="Proc. Natl. Acad. Sci. U.S.A.">
        <title>Comparative genomics of biotechnologically important yeasts.</title>
        <authorList>
            <person name="Riley R."/>
            <person name="Haridas S."/>
            <person name="Wolfe K.H."/>
            <person name="Lopes M.R."/>
            <person name="Hittinger C.T."/>
            <person name="Goeker M."/>
            <person name="Salamov A.A."/>
            <person name="Wisecaver J.H."/>
            <person name="Long T.M."/>
            <person name="Calvey C.H."/>
            <person name="Aerts A.L."/>
            <person name="Barry K.W."/>
            <person name="Choi C."/>
            <person name="Clum A."/>
            <person name="Coughlan A.Y."/>
            <person name="Deshpande S."/>
            <person name="Douglass A.P."/>
            <person name="Hanson S.J."/>
            <person name="Klenk H.-P."/>
            <person name="LaButti K.M."/>
            <person name="Lapidus A."/>
            <person name="Lindquist E.A."/>
            <person name="Lipzen A.M."/>
            <person name="Meier-Kolthoff J.P."/>
            <person name="Ohm R.A."/>
            <person name="Otillar R.P."/>
            <person name="Pangilinan J.L."/>
            <person name="Peng Y."/>
            <person name="Rokas A."/>
            <person name="Rosa C.A."/>
            <person name="Scheuner C."/>
            <person name="Sibirny A.A."/>
            <person name="Slot J.C."/>
            <person name="Stielow J.B."/>
            <person name="Sun H."/>
            <person name="Kurtzman C.P."/>
            <person name="Blackwell M."/>
            <person name="Grigoriev I.V."/>
            <person name="Jeffries T.W."/>
        </authorList>
    </citation>
    <scope>NUCLEOTIDE SEQUENCE [LARGE SCALE GENOMIC DNA]</scope>
    <source>
        <strain evidence="1 2">NRRL Y-2026</strain>
    </source>
</reference>
<proteinExistence type="predicted"/>
<dbReference type="GeneID" id="30178673"/>
<name>A0A1E3NEF1_9ASCO</name>
<dbReference type="RefSeq" id="XP_019015628.1">
    <property type="nucleotide sequence ID" value="XM_019161986.1"/>
</dbReference>
<sequence>MLLVYQYITNTAQCCCLPPRYRQQHIFTSTITTATHLHYYNNNNNRPHFFLSAPAPTAHSCRPHCLATQTSPPRVANGSVATHYSPHFSSEAADAPIDASLGKI</sequence>
<dbReference type="Proteomes" id="UP000094455">
    <property type="component" value="Unassembled WGS sequence"/>
</dbReference>
<evidence type="ECO:0000313" key="2">
    <source>
        <dbReference type="Proteomes" id="UP000094455"/>
    </source>
</evidence>
<dbReference type="EMBL" id="KV454007">
    <property type="protein sequence ID" value="ODQ44515.1"/>
    <property type="molecule type" value="Genomic_DNA"/>
</dbReference>
<keyword evidence="2" id="KW-1185">Reference proteome</keyword>